<sequence length="54" mass="6317">MWFGTIILFIYTGIVIWFLYLHRHCNMVVGASRQQECSWSNSPTASYNDIFLSV</sequence>
<name>A0A0A9QKM6_ARUDO</name>
<accession>A0A0A9QKM6</accession>
<organism evidence="1">
    <name type="scientific">Arundo donax</name>
    <name type="common">Giant reed</name>
    <name type="synonym">Donax arundinaceus</name>
    <dbReference type="NCBI Taxonomy" id="35708"/>
    <lineage>
        <taxon>Eukaryota</taxon>
        <taxon>Viridiplantae</taxon>
        <taxon>Streptophyta</taxon>
        <taxon>Embryophyta</taxon>
        <taxon>Tracheophyta</taxon>
        <taxon>Spermatophyta</taxon>
        <taxon>Magnoliopsida</taxon>
        <taxon>Liliopsida</taxon>
        <taxon>Poales</taxon>
        <taxon>Poaceae</taxon>
        <taxon>PACMAD clade</taxon>
        <taxon>Arundinoideae</taxon>
        <taxon>Arundineae</taxon>
        <taxon>Arundo</taxon>
    </lineage>
</organism>
<protein>
    <submittedName>
        <fullName evidence="1">Uncharacterized protein</fullName>
    </submittedName>
</protein>
<proteinExistence type="predicted"/>
<dbReference type="EMBL" id="GBRH01162426">
    <property type="protein sequence ID" value="JAE35470.1"/>
    <property type="molecule type" value="Transcribed_RNA"/>
</dbReference>
<dbReference type="AlphaFoldDB" id="A0A0A9QKM6"/>
<reference evidence="1" key="1">
    <citation type="submission" date="2014-09" db="EMBL/GenBank/DDBJ databases">
        <authorList>
            <person name="Magalhaes I.L.F."/>
            <person name="Oliveira U."/>
            <person name="Santos F.R."/>
            <person name="Vidigal T.H.D.A."/>
            <person name="Brescovit A.D."/>
            <person name="Santos A.J."/>
        </authorList>
    </citation>
    <scope>NUCLEOTIDE SEQUENCE</scope>
    <source>
        <tissue evidence="1">Shoot tissue taken approximately 20 cm above the soil surface</tissue>
    </source>
</reference>
<evidence type="ECO:0000313" key="1">
    <source>
        <dbReference type="EMBL" id="JAE35470.1"/>
    </source>
</evidence>
<reference evidence="1" key="2">
    <citation type="journal article" date="2015" name="Data Brief">
        <title>Shoot transcriptome of the giant reed, Arundo donax.</title>
        <authorList>
            <person name="Barrero R.A."/>
            <person name="Guerrero F.D."/>
            <person name="Moolhuijzen P."/>
            <person name="Goolsby J.A."/>
            <person name="Tidwell J."/>
            <person name="Bellgard S.E."/>
            <person name="Bellgard M.I."/>
        </authorList>
    </citation>
    <scope>NUCLEOTIDE SEQUENCE</scope>
    <source>
        <tissue evidence="1">Shoot tissue taken approximately 20 cm above the soil surface</tissue>
    </source>
</reference>